<sequence>MPSSQGGAAKASPTKRPEPAALTANPLYQVGRLPSGTCREPAARPTSLAQVRAFYTAALACLDRTWAPVVQRAGYTFRPPKLVVSVGRAKAAPCNVAESYAFYCANGTIYIDASRDLRNYRDSDPSWTLASMAFLIAHEYGHHVQTLTGILAHLGERLSILSSIDPYHEELRRMELQASCLSGVFFGANRTWFRAGTSRLENWRWTVRNTGDDGSGRRDHGNKANHNRWSLAGLDSASPARCNTFTASSAEVS</sequence>
<dbReference type="Pfam" id="PF04228">
    <property type="entry name" value="Zn_peptidase"/>
    <property type="match status" value="1"/>
</dbReference>
<gene>
    <name evidence="6" type="ORF">FB561_4213</name>
</gene>
<dbReference type="Proteomes" id="UP000318380">
    <property type="component" value="Unassembled WGS sequence"/>
</dbReference>
<evidence type="ECO:0000256" key="4">
    <source>
        <dbReference type="ARBA" id="ARBA00023136"/>
    </source>
</evidence>
<dbReference type="AlphaFoldDB" id="A0A561BW47"/>
<keyword evidence="7" id="KW-1185">Reference proteome</keyword>
<evidence type="ECO:0000313" key="7">
    <source>
        <dbReference type="Proteomes" id="UP000318380"/>
    </source>
</evidence>
<dbReference type="GO" id="GO:0016020">
    <property type="term" value="C:membrane"/>
    <property type="evidence" value="ECO:0007669"/>
    <property type="project" value="UniProtKB-SubCell"/>
</dbReference>
<evidence type="ECO:0000256" key="2">
    <source>
        <dbReference type="ARBA" id="ARBA00022692"/>
    </source>
</evidence>
<dbReference type="PANTHER" id="PTHR30168:SF0">
    <property type="entry name" value="INNER MEMBRANE PROTEIN"/>
    <property type="match status" value="1"/>
</dbReference>
<feature type="region of interest" description="Disordered" evidence="5">
    <location>
        <begin position="1"/>
        <end position="23"/>
    </location>
</feature>
<dbReference type="EMBL" id="VIVK01000001">
    <property type="protein sequence ID" value="TWD83058.1"/>
    <property type="molecule type" value="Genomic_DNA"/>
</dbReference>
<evidence type="ECO:0000313" key="6">
    <source>
        <dbReference type="EMBL" id="TWD83058.1"/>
    </source>
</evidence>
<protein>
    <recommendedName>
        <fullName evidence="8">Metalloprotease</fullName>
    </recommendedName>
</protein>
<evidence type="ECO:0000256" key="3">
    <source>
        <dbReference type="ARBA" id="ARBA00022989"/>
    </source>
</evidence>
<name>A0A561BW47_9ACTN</name>
<dbReference type="InterPro" id="IPR007343">
    <property type="entry name" value="Uncharacterised_pept_Zn_put"/>
</dbReference>
<keyword evidence="2" id="KW-0812">Transmembrane</keyword>
<proteinExistence type="predicted"/>
<comment type="subcellular location">
    <subcellularLocation>
        <location evidence="1">Membrane</location>
        <topology evidence="1">Single-pass membrane protein</topology>
    </subcellularLocation>
</comment>
<comment type="caution">
    <text evidence="6">The sequence shown here is derived from an EMBL/GenBank/DDBJ whole genome shotgun (WGS) entry which is preliminary data.</text>
</comment>
<evidence type="ECO:0008006" key="8">
    <source>
        <dbReference type="Google" id="ProtNLM"/>
    </source>
</evidence>
<evidence type="ECO:0000256" key="5">
    <source>
        <dbReference type="SAM" id="MobiDB-lite"/>
    </source>
</evidence>
<evidence type="ECO:0000256" key="1">
    <source>
        <dbReference type="ARBA" id="ARBA00004167"/>
    </source>
</evidence>
<reference evidence="6 7" key="1">
    <citation type="submission" date="2019-06" db="EMBL/GenBank/DDBJ databases">
        <title>Sequencing the genomes of 1000 actinobacteria strains.</title>
        <authorList>
            <person name="Klenk H.-P."/>
        </authorList>
    </citation>
    <scope>NUCLEOTIDE SEQUENCE [LARGE SCALE GENOMIC DNA]</scope>
    <source>
        <strain evidence="6 7">DSM 24683</strain>
    </source>
</reference>
<organism evidence="6 7">
    <name type="scientific">Kribbella amoyensis</name>
    <dbReference type="NCBI Taxonomy" id="996641"/>
    <lineage>
        <taxon>Bacteria</taxon>
        <taxon>Bacillati</taxon>
        <taxon>Actinomycetota</taxon>
        <taxon>Actinomycetes</taxon>
        <taxon>Propionibacteriales</taxon>
        <taxon>Kribbellaceae</taxon>
        <taxon>Kribbella</taxon>
    </lineage>
</organism>
<keyword evidence="4" id="KW-0472">Membrane</keyword>
<keyword evidence="3" id="KW-1133">Transmembrane helix</keyword>
<accession>A0A561BW47</accession>
<dbReference type="PANTHER" id="PTHR30168">
    <property type="entry name" value="PUTATIVE MEMBRANE PROTEIN YPFJ"/>
    <property type="match status" value="1"/>
</dbReference>